<dbReference type="Proteomes" id="UP000005459">
    <property type="component" value="Unassembled WGS sequence"/>
</dbReference>
<dbReference type="RefSeq" id="WP_007192093.1">
    <property type="nucleotide sequence ID" value="NZ_AFWV01000003.1"/>
</dbReference>
<dbReference type="Gene3D" id="3.10.450.50">
    <property type="match status" value="1"/>
</dbReference>
<keyword evidence="2" id="KW-1185">Reference proteome</keyword>
<evidence type="ECO:0008006" key="3">
    <source>
        <dbReference type="Google" id="ProtNLM"/>
    </source>
</evidence>
<evidence type="ECO:0000313" key="2">
    <source>
        <dbReference type="Proteomes" id="UP000005459"/>
    </source>
</evidence>
<name>F9U7Z0_9GAMM</name>
<reference evidence="1 2" key="1">
    <citation type="submission" date="2011-06" db="EMBL/GenBank/DDBJ databases">
        <title>The draft genome of Thiocapsa marina 5811.</title>
        <authorList>
            <consortium name="US DOE Joint Genome Institute (JGI-PGF)"/>
            <person name="Lucas S."/>
            <person name="Han J."/>
            <person name="Cheng J.-F."/>
            <person name="Goodwin L."/>
            <person name="Pitluck S."/>
            <person name="Peters L."/>
            <person name="Land M.L."/>
            <person name="Hauser L."/>
            <person name="Vogl K."/>
            <person name="Liu Z."/>
            <person name="Imhoff J."/>
            <person name="Thiel V."/>
            <person name="Frigaard N.-U."/>
            <person name="Bryant D."/>
            <person name="Woyke T.J."/>
        </authorList>
    </citation>
    <scope>NUCLEOTIDE SEQUENCE [LARGE SCALE GENOMIC DNA]</scope>
    <source>
        <strain evidence="1 2">5811</strain>
    </source>
</reference>
<dbReference type="InterPro" id="IPR032710">
    <property type="entry name" value="NTF2-like_dom_sf"/>
</dbReference>
<dbReference type="SUPFAM" id="SSF54427">
    <property type="entry name" value="NTF2-like"/>
    <property type="match status" value="1"/>
</dbReference>
<dbReference type="eggNOG" id="ENOG50346D4">
    <property type="taxonomic scope" value="Bacteria"/>
</dbReference>
<proteinExistence type="predicted"/>
<sequence length="126" mass="14267">MTPDPLSIVDAYLAAQLARDFDAMRGLLADQGFCYRSPIAAFDRADEFVQYAAVSSGIMLDREIRKVFVDGEDICHFLTYRIQISEKLSVEAAQWSRVHEGRIQRIEAVFDASAYRELFPNDEASP</sequence>
<dbReference type="OrthoDB" id="118733at2"/>
<accession>F9U7Z0</accession>
<organism evidence="1 2">
    <name type="scientific">Thiocapsa marina 5811</name>
    <dbReference type="NCBI Taxonomy" id="768671"/>
    <lineage>
        <taxon>Bacteria</taxon>
        <taxon>Pseudomonadati</taxon>
        <taxon>Pseudomonadota</taxon>
        <taxon>Gammaproteobacteria</taxon>
        <taxon>Chromatiales</taxon>
        <taxon>Chromatiaceae</taxon>
        <taxon>Thiocapsa</taxon>
    </lineage>
</organism>
<gene>
    <name evidence="1" type="ORF">ThimaDRAFT_1216</name>
</gene>
<evidence type="ECO:0000313" key="1">
    <source>
        <dbReference type="EMBL" id="EGV19770.1"/>
    </source>
</evidence>
<dbReference type="AlphaFoldDB" id="F9U7Z0"/>
<protein>
    <recommendedName>
        <fullName evidence="3">SnoaL-like domain-containing protein</fullName>
    </recommendedName>
</protein>
<dbReference type="EMBL" id="AFWV01000003">
    <property type="protein sequence ID" value="EGV19770.1"/>
    <property type="molecule type" value="Genomic_DNA"/>
</dbReference>